<protein>
    <submittedName>
        <fullName evidence="1">Uncharacterized protein</fullName>
    </submittedName>
</protein>
<gene>
    <name evidence="1" type="ORF">OG835_34415</name>
</gene>
<sequence length="43" mass="4827">METPNGTEKDDEYREARGKKWREFWAMVIGVAIGTVVSKGLGL</sequence>
<proteinExistence type="predicted"/>
<name>A0ACD4ZT29_9ACTN</name>
<evidence type="ECO:0000313" key="1">
    <source>
        <dbReference type="EMBL" id="WSC01601.1"/>
    </source>
</evidence>
<organism evidence="1 2">
    <name type="scientific">Streptomyces scopuliridis</name>
    <dbReference type="NCBI Taxonomy" id="452529"/>
    <lineage>
        <taxon>Bacteria</taxon>
        <taxon>Bacillati</taxon>
        <taxon>Actinomycetota</taxon>
        <taxon>Actinomycetes</taxon>
        <taxon>Kitasatosporales</taxon>
        <taxon>Streptomycetaceae</taxon>
        <taxon>Streptomyces</taxon>
    </lineage>
</organism>
<dbReference type="EMBL" id="CP109109">
    <property type="protein sequence ID" value="WSC01601.1"/>
    <property type="molecule type" value="Genomic_DNA"/>
</dbReference>
<evidence type="ECO:0000313" key="2">
    <source>
        <dbReference type="Proteomes" id="UP001348369"/>
    </source>
</evidence>
<accession>A0ACD4ZT29</accession>
<dbReference type="Proteomes" id="UP001348369">
    <property type="component" value="Chromosome"/>
</dbReference>
<reference evidence="1" key="1">
    <citation type="submission" date="2022-10" db="EMBL/GenBank/DDBJ databases">
        <title>The complete genomes of actinobacterial strains from the NBC collection.</title>
        <authorList>
            <person name="Joergensen T.S."/>
            <person name="Alvarez Arevalo M."/>
            <person name="Sterndorff E.B."/>
            <person name="Faurdal D."/>
            <person name="Vuksanovic O."/>
            <person name="Mourched A.-S."/>
            <person name="Charusanti P."/>
            <person name="Shaw S."/>
            <person name="Blin K."/>
            <person name="Weber T."/>
        </authorList>
    </citation>
    <scope>NUCLEOTIDE SEQUENCE</scope>
    <source>
        <strain evidence="1">NBC 01771</strain>
    </source>
</reference>
<keyword evidence="2" id="KW-1185">Reference proteome</keyword>